<keyword evidence="1" id="KW-0472">Membrane</keyword>
<dbReference type="Gene3D" id="2.60.320.10">
    <property type="entry name" value="N-utilization substance G protein NusG, insert domain"/>
    <property type="match status" value="1"/>
</dbReference>
<dbReference type="EMBL" id="SLUK01000014">
    <property type="protein sequence ID" value="TCL41336.1"/>
    <property type="molecule type" value="Genomic_DNA"/>
</dbReference>
<evidence type="ECO:0000256" key="1">
    <source>
        <dbReference type="SAM" id="Phobius"/>
    </source>
</evidence>
<name>A0A9X8Y790_9FIRM</name>
<reference evidence="2 3" key="1">
    <citation type="submission" date="2019-03" db="EMBL/GenBank/DDBJ databases">
        <title>Genomic Encyclopedia of Type Strains, Phase IV (KMG-IV): sequencing the most valuable type-strain genomes for metagenomic binning, comparative biology and taxonomic classification.</title>
        <authorList>
            <person name="Goeker M."/>
        </authorList>
    </citation>
    <scope>NUCLEOTIDE SEQUENCE [LARGE SCALE GENOMIC DNA]</scope>
    <source>
        <strain evidence="2 3">DSM 100433</strain>
    </source>
</reference>
<proteinExistence type="predicted"/>
<evidence type="ECO:0000313" key="3">
    <source>
        <dbReference type="Proteomes" id="UP000294682"/>
    </source>
</evidence>
<protein>
    <recommendedName>
        <fullName evidence="4">NusG domain-containing protein</fullName>
    </recommendedName>
</protein>
<evidence type="ECO:0000313" key="2">
    <source>
        <dbReference type="EMBL" id="TCL41336.1"/>
    </source>
</evidence>
<accession>A0A9X8Y790</accession>
<dbReference type="Proteomes" id="UP000294682">
    <property type="component" value="Unassembled WGS sequence"/>
</dbReference>
<evidence type="ECO:0008006" key="4">
    <source>
        <dbReference type="Google" id="ProtNLM"/>
    </source>
</evidence>
<keyword evidence="1" id="KW-1133">Transmembrane helix</keyword>
<dbReference type="Pfam" id="PF07009">
    <property type="entry name" value="NusG_II"/>
    <property type="match status" value="1"/>
</dbReference>
<organism evidence="2 3">
    <name type="scientific">Harryflintia acetispora</name>
    <dbReference type="NCBI Taxonomy" id="1849041"/>
    <lineage>
        <taxon>Bacteria</taxon>
        <taxon>Bacillati</taxon>
        <taxon>Bacillota</taxon>
        <taxon>Clostridia</taxon>
        <taxon>Eubacteriales</taxon>
        <taxon>Oscillospiraceae</taxon>
        <taxon>Harryflintia</taxon>
    </lineage>
</organism>
<keyword evidence="1" id="KW-0812">Transmembrane</keyword>
<sequence>MTMAGIGDGVRNLQVNKKVLAISGAVLALFVLIVAVLSVLSGGGKPGERLVARVRVDGSEVLAIDLFEDGIITQNSQSVVQISKKRGDLYIDMNPMEVPVVLRIKKDYRVRVDKAGCKDQACVKQGYIGKLDQSLECADSKLKISIEKKIVI</sequence>
<comment type="caution">
    <text evidence="2">The sequence shown here is derived from an EMBL/GenBank/DDBJ whole genome shotgun (WGS) entry which is preliminary data.</text>
</comment>
<dbReference type="InterPro" id="IPR038690">
    <property type="entry name" value="NusG_2_sf"/>
</dbReference>
<gene>
    <name evidence="2" type="ORF">EDD78_11441</name>
</gene>
<dbReference type="AlphaFoldDB" id="A0A9X8Y790"/>
<keyword evidence="3" id="KW-1185">Reference proteome</keyword>
<dbReference type="RefSeq" id="WP_079698552.1">
    <property type="nucleotide sequence ID" value="NZ_JADNAH010000058.1"/>
</dbReference>
<feature type="transmembrane region" description="Helical" evidence="1">
    <location>
        <begin position="20"/>
        <end position="40"/>
    </location>
</feature>